<comment type="caution">
    <text evidence="1">The sequence shown here is derived from an EMBL/GenBank/DDBJ whole genome shotgun (WGS) entry which is preliminary data.</text>
</comment>
<dbReference type="EMBL" id="CAJVPV010005467">
    <property type="protein sequence ID" value="CAG8591329.1"/>
    <property type="molecule type" value="Genomic_DNA"/>
</dbReference>
<gene>
    <name evidence="1" type="ORF">AMORRO_LOCUS7359</name>
</gene>
<evidence type="ECO:0000313" key="2">
    <source>
        <dbReference type="Proteomes" id="UP000789342"/>
    </source>
</evidence>
<evidence type="ECO:0000313" key="1">
    <source>
        <dbReference type="EMBL" id="CAG8591329.1"/>
    </source>
</evidence>
<protein>
    <submittedName>
        <fullName evidence="1">13301_t:CDS:1</fullName>
    </submittedName>
</protein>
<dbReference type="SUPFAM" id="SSF52047">
    <property type="entry name" value="RNI-like"/>
    <property type="match status" value="1"/>
</dbReference>
<dbReference type="InterPro" id="IPR032675">
    <property type="entry name" value="LRR_dom_sf"/>
</dbReference>
<name>A0A9N9C6W0_9GLOM</name>
<dbReference type="Proteomes" id="UP000789342">
    <property type="component" value="Unassembled WGS sequence"/>
</dbReference>
<organism evidence="1 2">
    <name type="scientific">Acaulospora morrowiae</name>
    <dbReference type="NCBI Taxonomy" id="94023"/>
    <lineage>
        <taxon>Eukaryota</taxon>
        <taxon>Fungi</taxon>
        <taxon>Fungi incertae sedis</taxon>
        <taxon>Mucoromycota</taxon>
        <taxon>Glomeromycotina</taxon>
        <taxon>Glomeromycetes</taxon>
        <taxon>Diversisporales</taxon>
        <taxon>Acaulosporaceae</taxon>
        <taxon>Acaulospora</taxon>
    </lineage>
</organism>
<dbReference type="OrthoDB" id="2394875at2759"/>
<dbReference type="Gene3D" id="3.80.10.10">
    <property type="entry name" value="Ribonuclease Inhibitor"/>
    <property type="match status" value="1"/>
</dbReference>
<keyword evidence="2" id="KW-1185">Reference proteome</keyword>
<reference evidence="1" key="1">
    <citation type="submission" date="2021-06" db="EMBL/GenBank/DDBJ databases">
        <authorList>
            <person name="Kallberg Y."/>
            <person name="Tangrot J."/>
            <person name="Rosling A."/>
        </authorList>
    </citation>
    <scope>NUCLEOTIDE SEQUENCE</scope>
    <source>
        <strain evidence="1">CL551</strain>
    </source>
</reference>
<accession>A0A9N9C6W0</accession>
<proteinExistence type="predicted"/>
<dbReference type="AlphaFoldDB" id="A0A9N9C6W0"/>
<sequence>MSFRNETGANSLPPSCLREIINISKGDLKTLHSCMFVNRQWCEIAVEIFWRNLWSYRYHVGFLDGAHYFWKVVLRTLISCLPNESKDFLNANGVTIPWSSYNRSPLYDYPSYCNSLDCFAVSNMIESALWEALQNDRPRRFLYIQHLMEQEICKLFISRCGTISNVTLDYIPIPYFPGAGTCFSQLSVLYCHTAVPEMLFYAMAQICKSIQKMFIEFYEDDNLGLSALVDVQQHLSYLRCKGDEIADIQSFPAIIDVIRTNSYSFVHLDIVHFLCIQPAIISTMLNLKTLKIRLDKMPHSDVWEELASVRLPKLETLQITLDSLRLESLQPLIANNSGMLSTLILDFKPKVNRSATFNETIAQFCPNLKFLVTWFLNEEFDVLEELFSKCQNLERLMLQGTNGSTLDGVRLFRLMSQVTTLKLMALGLKGGWSFSKEGLKTFFEGWKSKGNVITLFFDEKARLRADFIELIEKYFKKGVVKKYKVAPFRWNEFC</sequence>